<dbReference type="SMART" id="SM00194">
    <property type="entry name" value="PTPc"/>
    <property type="match status" value="1"/>
</dbReference>
<dbReference type="GO" id="GO:0048666">
    <property type="term" value="P:neuron development"/>
    <property type="evidence" value="ECO:0007669"/>
    <property type="project" value="UniProtKB-ARBA"/>
</dbReference>
<feature type="compositionally biased region" description="Polar residues" evidence="5">
    <location>
        <begin position="523"/>
        <end position="534"/>
    </location>
</feature>
<accession>A0A9P0HLL1</accession>
<dbReference type="InterPro" id="IPR008356">
    <property type="entry name" value="Tyr_Pase_KIM-con"/>
</dbReference>
<dbReference type="InterPro" id="IPR029021">
    <property type="entry name" value="Prot-tyrosine_phosphatase-like"/>
</dbReference>
<dbReference type="GO" id="GO:0005829">
    <property type="term" value="C:cytosol"/>
    <property type="evidence" value="ECO:0007669"/>
    <property type="project" value="TreeGrafter"/>
</dbReference>
<dbReference type="Pfam" id="PF00102">
    <property type="entry name" value="Y_phosphatase"/>
    <property type="match status" value="2"/>
</dbReference>
<dbReference type="CDD" id="cd14547">
    <property type="entry name" value="PTPc-KIM"/>
    <property type="match status" value="1"/>
</dbReference>
<dbReference type="PANTHER" id="PTHR46198">
    <property type="entry name" value="PROTEIN-TYROSINE-PHOSPHATASE"/>
    <property type="match status" value="1"/>
</dbReference>
<organism evidence="9 10">
    <name type="scientific">Nezara viridula</name>
    <name type="common">Southern green stink bug</name>
    <name type="synonym">Cimex viridulus</name>
    <dbReference type="NCBI Taxonomy" id="85310"/>
    <lineage>
        <taxon>Eukaryota</taxon>
        <taxon>Metazoa</taxon>
        <taxon>Ecdysozoa</taxon>
        <taxon>Arthropoda</taxon>
        <taxon>Hexapoda</taxon>
        <taxon>Insecta</taxon>
        <taxon>Pterygota</taxon>
        <taxon>Neoptera</taxon>
        <taxon>Paraneoptera</taxon>
        <taxon>Hemiptera</taxon>
        <taxon>Heteroptera</taxon>
        <taxon>Panheteroptera</taxon>
        <taxon>Pentatomomorpha</taxon>
        <taxon>Pentatomoidea</taxon>
        <taxon>Pentatomidae</taxon>
        <taxon>Pentatominae</taxon>
        <taxon>Nezara</taxon>
    </lineage>
</organism>
<dbReference type="OrthoDB" id="9993594at2759"/>
<keyword evidence="4" id="KW-0904">Protein phosphatase</keyword>
<dbReference type="GO" id="GO:0005886">
    <property type="term" value="C:plasma membrane"/>
    <property type="evidence" value="ECO:0007669"/>
    <property type="project" value="TreeGrafter"/>
</dbReference>
<dbReference type="Proteomes" id="UP001152798">
    <property type="component" value="Chromosome 6"/>
</dbReference>
<evidence type="ECO:0000256" key="1">
    <source>
        <dbReference type="ARBA" id="ARBA00013064"/>
    </source>
</evidence>
<dbReference type="PRINTS" id="PR01778">
    <property type="entry name" value="KIMPTPASE"/>
</dbReference>
<feature type="region of interest" description="Disordered" evidence="5">
    <location>
        <begin position="462"/>
        <end position="483"/>
    </location>
</feature>
<evidence type="ECO:0000313" key="10">
    <source>
        <dbReference type="Proteomes" id="UP001152798"/>
    </source>
</evidence>
<evidence type="ECO:0000256" key="5">
    <source>
        <dbReference type="SAM" id="MobiDB-lite"/>
    </source>
</evidence>
<evidence type="ECO:0000256" key="2">
    <source>
        <dbReference type="ARBA" id="ARBA00022553"/>
    </source>
</evidence>
<dbReference type="InterPro" id="IPR016130">
    <property type="entry name" value="Tyr_Pase_AS"/>
</dbReference>
<evidence type="ECO:0000256" key="4">
    <source>
        <dbReference type="ARBA" id="ARBA00022912"/>
    </source>
</evidence>
<dbReference type="PRINTS" id="PR00700">
    <property type="entry name" value="PRTYPHPHTASE"/>
</dbReference>
<name>A0A9P0HLL1_NEZVI</name>
<sequence length="668" mass="74053">MAAACWRKDLDLSFVVIDSKRAFFSWLYLVIALQSSDGAVIYNEDQKNQVVGSGLPTLGPRHLDKPMDSPTFTWKFGQLSRKVIQTTDDVGTMERGDEVGVAATWDKDLIIWPLPVLLALIVLTSTILLVVIGLIWLRSTMSYGGEGDDKESTDEEQWVSHPVIVPQVITQPAGENICMKTKAKGLLERRGSSASLTIDLAHPPSHDNITVTPTRECTTEEYLLSCSSILTRENLRACLKDVRALHREFWDLPLNHPDKLIVPGSSAKNRYKTVIPNESTRVILPVDEKSDNLPGYINANYIRGYDGEDKAFIATQGPMTNTVNDLWEMTWYEGCPVLVMITRLWEKSRPKCEAYLPPDVGSPVLYGSITVTIDSLLNKDGYAIRHITLQKNEETKKVIHYWFDSWPDHKTPPNAHSLLSLAKEVELARFGGVAQRRPSAVWLKESTSPVLTFGNLELKEEGLSADTSPSKKRTKTFTASPDYATPLDDSTAFRFSPSPGISPPPGTESVFWRFEKLSTNSTSSYDTAQLSGDSLSDKSPYRTNSSYDSPRSKAWTQSSGESSVWTEEGSPVGPSPPNLLSPRWAEDSTKRGRPLGPVIVHCSAGIGRTGCFIAICIGVCQLLAENSVDVLSIVCKMRYDRGGMVQTAEQYEFIHRALALFERSLPGE</sequence>
<feature type="domain" description="Tyrosine-protein phosphatase" evidence="7">
    <location>
        <begin position="263"/>
        <end position="661"/>
    </location>
</feature>
<keyword evidence="6" id="KW-1133">Transmembrane helix</keyword>
<keyword evidence="3" id="KW-0378">Hydrolase</keyword>
<dbReference type="PROSITE" id="PS00383">
    <property type="entry name" value="TYR_PHOSPHATASE_1"/>
    <property type="match status" value="1"/>
</dbReference>
<dbReference type="GO" id="GO:0030054">
    <property type="term" value="C:cell junction"/>
    <property type="evidence" value="ECO:0007669"/>
    <property type="project" value="TreeGrafter"/>
</dbReference>
<evidence type="ECO:0000256" key="6">
    <source>
        <dbReference type="SAM" id="Phobius"/>
    </source>
</evidence>
<feature type="transmembrane region" description="Helical" evidence="6">
    <location>
        <begin position="116"/>
        <end position="137"/>
    </location>
</feature>
<dbReference type="AlphaFoldDB" id="A0A9P0HLL1"/>
<feature type="compositionally biased region" description="Polar residues" evidence="5">
    <location>
        <begin position="541"/>
        <end position="565"/>
    </location>
</feature>
<dbReference type="InterPro" id="IPR000387">
    <property type="entry name" value="Tyr_Pase_dom"/>
</dbReference>
<evidence type="ECO:0000313" key="9">
    <source>
        <dbReference type="EMBL" id="CAH1404354.1"/>
    </source>
</evidence>
<dbReference type="PROSITE" id="PS50055">
    <property type="entry name" value="TYR_PHOSPHATASE_PTP"/>
    <property type="match status" value="1"/>
</dbReference>
<dbReference type="PANTHER" id="PTHR46198:SF4">
    <property type="entry name" value="PROTEIN-TYROSINE-PHOSPHATASE"/>
    <property type="match status" value="1"/>
</dbReference>
<proteinExistence type="predicted"/>
<gene>
    <name evidence="9" type="ORF">NEZAVI_LOCUS12779</name>
</gene>
<keyword evidence="2" id="KW-0597">Phosphoprotein</keyword>
<dbReference type="InterPro" id="IPR000242">
    <property type="entry name" value="PTP_cat"/>
</dbReference>
<dbReference type="EMBL" id="OV725082">
    <property type="protein sequence ID" value="CAH1404354.1"/>
    <property type="molecule type" value="Genomic_DNA"/>
</dbReference>
<keyword evidence="6" id="KW-0812">Transmembrane</keyword>
<keyword evidence="10" id="KW-1185">Reference proteome</keyword>
<keyword evidence="6" id="KW-0472">Membrane</keyword>
<feature type="domain" description="Tyrosine specific protein phosphatases" evidence="8">
    <location>
        <begin position="587"/>
        <end position="652"/>
    </location>
</feature>
<evidence type="ECO:0000256" key="3">
    <source>
        <dbReference type="ARBA" id="ARBA00022801"/>
    </source>
</evidence>
<dbReference type="EC" id="3.1.3.48" evidence="1"/>
<dbReference type="GO" id="GO:0019901">
    <property type="term" value="F:protein kinase binding"/>
    <property type="evidence" value="ECO:0007669"/>
    <property type="project" value="TreeGrafter"/>
</dbReference>
<evidence type="ECO:0000259" key="7">
    <source>
        <dbReference type="PROSITE" id="PS50055"/>
    </source>
</evidence>
<dbReference type="Gene3D" id="3.90.190.10">
    <property type="entry name" value="Protein tyrosine phosphatase superfamily"/>
    <property type="match status" value="2"/>
</dbReference>
<dbReference type="SUPFAM" id="SSF52799">
    <property type="entry name" value="(Phosphotyrosine protein) phosphatases II"/>
    <property type="match status" value="1"/>
</dbReference>
<feature type="region of interest" description="Disordered" evidence="5">
    <location>
        <begin position="488"/>
        <end position="507"/>
    </location>
</feature>
<dbReference type="SMART" id="SM00404">
    <property type="entry name" value="PTPc_motif"/>
    <property type="match status" value="1"/>
</dbReference>
<dbReference type="GO" id="GO:0007165">
    <property type="term" value="P:signal transduction"/>
    <property type="evidence" value="ECO:0007669"/>
    <property type="project" value="TreeGrafter"/>
</dbReference>
<dbReference type="GO" id="GO:0004725">
    <property type="term" value="F:protein tyrosine phosphatase activity"/>
    <property type="evidence" value="ECO:0007669"/>
    <property type="project" value="UniProtKB-EC"/>
</dbReference>
<reference evidence="9" key="1">
    <citation type="submission" date="2022-01" db="EMBL/GenBank/DDBJ databases">
        <authorList>
            <person name="King R."/>
        </authorList>
    </citation>
    <scope>NUCLEOTIDE SEQUENCE</scope>
</reference>
<evidence type="ECO:0000259" key="8">
    <source>
        <dbReference type="PROSITE" id="PS50056"/>
    </source>
</evidence>
<feature type="region of interest" description="Disordered" evidence="5">
    <location>
        <begin position="523"/>
        <end position="589"/>
    </location>
</feature>
<protein>
    <recommendedName>
        <fullName evidence="1">protein-tyrosine-phosphatase</fullName>
        <ecNumber evidence="1">3.1.3.48</ecNumber>
    </recommendedName>
</protein>
<dbReference type="InterPro" id="IPR003595">
    <property type="entry name" value="Tyr_Pase_cat"/>
</dbReference>
<dbReference type="PROSITE" id="PS50056">
    <property type="entry name" value="TYR_PHOSPHATASE_2"/>
    <property type="match status" value="1"/>
</dbReference>